<name>A0AAD8N9F1_9APIA</name>
<evidence type="ECO:0000313" key="3">
    <source>
        <dbReference type="Proteomes" id="UP001237642"/>
    </source>
</evidence>
<reference evidence="2" key="2">
    <citation type="submission" date="2023-05" db="EMBL/GenBank/DDBJ databases">
        <authorList>
            <person name="Schelkunov M.I."/>
        </authorList>
    </citation>
    <scope>NUCLEOTIDE SEQUENCE</scope>
    <source>
        <strain evidence="2">Hsosn_3</strain>
        <tissue evidence="2">Leaf</tissue>
    </source>
</reference>
<dbReference type="EMBL" id="JAUIZM010000001">
    <property type="protein sequence ID" value="KAK1400501.1"/>
    <property type="molecule type" value="Genomic_DNA"/>
</dbReference>
<feature type="region of interest" description="Disordered" evidence="1">
    <location>
        <begin position="1"/>
        <end position="20"/>
    </location>
</feature>
<accession>A0AAD8N9F1</accession>
<evidence type="ECO:0000313" key="2">
    <source>
        <dbReference type="EMBL" id="KAK1400501.1"/>
    </source>
</evidence>
<sequence length="325" mass="37663">MKTNLKSYNKSKLKRKLEADDDEEGVAKGGYLEDLIKSENFEVGDYHPAPWVRYPRFPGDRLQFICGFPCVAKIYDSSHKNPSCQRILIQRLLCFSRLAMLFYNIRMGTYFRVVKPSEFDHNKSKNSQPSEFDHKKSKNSQPSDFDHNAQVVEHCTRLYRVINTYTIDSRLDSQYSLALYLSQFALVSHNYYVLKLSVAKHDIESLKVLKLVKPDSEDPTYLITFEASVYAFRINARCSPKEREKEFPEINCSGQFPPAFIPLLARLFIIGIYPKEARQAKDFAFGGILYDRLLFHQLEGQSNRTQNLLHSISQGFCNDFVYDIA</sequence>
<gene>
    <name evidence="2" type="ORF">POM88_000106</name>
</gene>
<proteinExistence type="predicted"/>
<keyword evidence="3" id="KW-1185">Reference proteome</keyword>
<reference evidence="2" key="1">
    <citation type="submission" date="2023-02" db="EMBL/GenBank/DDBJ databases">
        <title>Genome of toxic invasive species Heracleum sosnowskyi carries increased number of genes despite the absence of recent whole-genome duplications.</title>
        <authorList>
            <person name="Schelkunov M."/>
            <person name="Shtratnikova V."/>
            <person name="Makarenko M."/>
            <person name="Klepikova A."/>
            <person name="Omelchenko D."/>
            <person name="Novikova G."/>
            <person name="Obukhova E."/>
            <person name="Bogdanov V."/>
            <person name="Penin A."/>
            <person name="Logacheva M."/>
        </authorList>
    </citation>
    <scope>NUCLEOTIDE SEQUENCE</scope>
    <source>
        <strain evidence="2">Hsosn_3</strain>
        <tissue evidence="2">Leaf</tissue>
    </source>
</reference>
<evidence type="ECO:0000256" key="1">
    <source>
        <dbReference type="SAM" id="MobiDB-lite"/>
    </source>
</evidence>
<feature type="region of interest" description="Disordered" evidence="1">
    <location>
        <begin position="121"/>
        <end position="145"/>
    </location>
</feature>
<dbReference type="AlphaFoldDB" id="A0AAD8N9F1"/>
<organism evidence="2 3">
    <name type="scientific">Heracleum sosnowskyi</name>
    <dbReference type="NCBI Taxonomy" id="360622"/>
    <lineage>
        <taxon>Eukaryota</taxon>
        <taxon>Viridiplantae</taxon>
        <taxon>Streptophyta</taxon>
        <taxon>Embryophyta</taxon>
        <taxon>Tracheophyta</taxon>
        <taxon>Spermatophyta</taxon>
        <taxon>Magnoliopsida</taxon>
        <taxon>eudicotyledons</taxon>
        <taxon>Gunneridae</taxon>
        <taxon>Pentapetalae</taxon>
        <taxon>asterids</taxon>
        <taxon>campanulids</taxon>
        <taxon>Apiales</taxon>
        <taxon>Apiaceae</taxon>
        <taxon>Apioideae</taxon>
        <taxon>apioid superclade</taxon>
        <taxon>Tordylieae</taxon>
        <taxon>Tordyliinae</taxon>
        <taxon>Heracleum</taxon>
    </lineage>
</organism>
<protein>
    <submittedName>
        <fullName evidence="2">Uncharacterized protein</fullName>
    </submittedName>
</protein>
<comment type="caution">
    <text evidence="2">The sequence shown here is derived from an EMBL/GenBank/DDBJ whole genome shotgun (WGS) entry which is preliminary data.</text>
</comment>
<dbReference type="Proteomes" id="UP001237642">
    <property type="component" value="Unassembled WGS sequence"/>
</dbReference>